<dbReference type="Pfam" id="PF01408">
    <property type="entry name" value="GFO_IDH_MocA"/>
    <property type="match status" value="1"/>
</dbReference>
<dbReference type="InterPro" id="IPR000683">
    <property type="entry name" value="Gfo/Idh/MocA-like_OxRdtase_N"/>
</dbReference>
<evidence type="ECO:0000259" key="1">
    <source>
        <dbReference type="Pfam" id="PF01408"/>
    </source>
</evidence>
<dbReference type="PANTHER" id="PTHR43377">
    <property type="entry name" value="BILIVERDIN REDUCTASE A"/>
    <property type="match status" value="1"/>
</dbReference>
<feature type="domain" description="GFO/IDH/MocA-like oxidoreductase" evidence="2">
    <location>
        <begin position="131"/>
        <end position="246"/>
    </location>
</feature>
<sequence length="339" mass="37578">MIKVAIIGAGFMGKMHAEVYRNLNKAKLIAIADSDLEKAQLLADKHKAAAYSSPGELMNQEDIDAVDICLPTFLHKEYVIKAAQLGKDILCEKPIALTTEDAEQMIQAAKEAKVKLMIAQVIRFWPEYVILKKIYQTGELGRLFSITLTRLASTPTYSWDNWLADVKRSGGALLDLHIHDTDYLLYLLGKPVSLASRVSPGRLKYAHTFTSFIFPDKVIAFAEGGWDMPDNFPFTMAYTALFEKGAVEFNSRNEKTLAIYGPGKEIEYPTVKPELKAEANGGGNIADLGGYFSETKYFIDCLENNEEPSEASAQSARDSLEIVLSEMKSADSGKIIEIE</sequence>
<dbReference type="Gene3D" id="3.40.50.720">
    <property type="entry name" value="NAD(P)-binding Rossmann-like Domain"/>
    <property type="match status" value="1"/>
</dbReference>
<protein>
    <recommendedName>
        <fullName evidence="4">Gfo/Idh/MocA-like oxidoreductase N-terminal domain-containing protein</fullName>
    </recommendedName>
</protein>
<accession>A0A0F9M9B7</accession>
<dbReference type="EMBL" id="LAZR01005167">
    <property type="protein sequence ID" value="KKN02274.1"/>
    <property type="molecule type" value="Genomic_DNA"/>
</dbReference>
<dbReference type="PANTHER" id="PTHR43377:SF1">
    <property type="entry name" value="BILIVERDIN REDUCTASE A"/>
    <property type="match status" value="1"/>
</dbReference>
<dbReference type="GO" id="GO:0000166">
    <property type="term" value="F:nucleotide binding"/>
    <property type="evidence" value="ECO:0007669"/>
    <property type="project" value="InterPro"/>
</dbReference>
<dbReference type="Gene3D" id="3.30.360.10">
    <property type="entry name" value="Dihydrodipicolinate Reductase, domain 2"/>
    <property type="match status" value="1"/>
</dbReference>
<dbReference type="InterPro" id="IPR036291">
    <property type="entry name" value="NAD(P)-bd_dom_sf"/>
</dbReference>
<dbReference type="AlphaFoldDB" id="A0A0F9M9B7"/>
<dbReference type="InterPro" id="IPR055170">
    <property type="entry name" value="GFO_IDH_MocA-like_dom"/>
</dbReference>
<evidence type="ECO:0000259" key="2">
    <source>
        <dbReference type="Pfam" id="PF22725"/>
    </source>
</evidence>
<gene>
    <name evidence="3" type="ORF">LCGC14_1119330</name>
</gene>
<evidence type="ECO:0000313" key="3">
    <source>
        <dbReference type="EMBL" id="KKN02274.1"/>
    </source>
</evidence>
<dbReference type="SUPFAM" id="SSF51735">
    <property type="entry name" value="NAD(P)-binding Rossmann-fold domains"/>
    <property type="match status" value="1"/>
</dbReference>
<comment type="caution">
    <text evidence="3">The sequence shown here is derived from an EMBL/GenBank/DDBJ whole genome shotgun (WGS) entry which is preliminary data.</text>
</comment>
<dbReference type="SUPFAM" id="SSF55347">
    <property type="entry name" value="Glyceraldehyde-3-phosphate dehydrogenase-like, C-terminal domain"/>
    <property type="match status" value="1"/>
</dbReference>
<evidence type="ECO:0008006" key="4">
    <source>
        <dbReference type="Google" id="ProtNLM"/>
    </source>
</evidence>
<organism evidence="3">
    <name type="scientific">marine sediment metagenome</name>
    <dbReference type="NCBI Taxonomy" id="412755"/>
    <lineage>
        <taxon>unclassified sequences</taxon>
        <taxon>metagenomes</taxon>
        <taxon>ecological metagenomes</taxon>
    </lineage>
</organism>
<reference evidence="3" key="1">
    <citation type="journal article" date="2015" name="Nature">
        <title>Complex archaea that bridge the gap between prokaryotes and eukaryotes.</title>
        <authorList>
            <person name="Spang A."/>
            <person name="Saw J.H."/>
            <person name="Jorgensen S.L."/>
            <person name="Zaremba-Niedzwiedzka K."/>
            <person name="Martijn J."/>
            <person name="Lind A.E."/>
            <person name="van Eijk R."/>
            <person name="Schleper C."/>
            <person name="Guy L."/>
            <person name="Ettema T.J."/>
        </authorList>
    </citation>
    <scope>NUCLEOTIDE SEQUENCE</scope>
</reference>
<dbReference type="Pfam" id="PF22725">
    <property type="entry name" value="GFO_IDH_MocA_C3"/>
    <property type="match status" value="1"/>
</dbReference>
<name>A0A0F9M9B7_9ZZZZ</name>
<dbReference type="InterPro" id="IPR051450">
    <property type="entry name" value="Gfo/Idh/MocA_Oxidoreductases"/>
</dbReference>
<feature type="domain" description="Gfo/Idh/MocA-like oxidoreductase N-terminal" evidence="1">
    <location>
        <begin position="2"/>
        <end position="118"/>
    </location>
</feature>
<proteinExistence type="predicted"/>